<organism evidence="3 4">
    <name type="scientific">Pyrocoelia pectoralis</name>
    <dbReference type="NCBI Taxonomy" id="417401"/>
    <lineage>
        <taxon>Eukaryota</taxon>
        <taxon>Metazoa</taxon>
        <taxon>Ecdysozoa</taxon>
        <taxon>Arthropoda</taxon>
        <taxon>Hexapoda</taxon>
        <taxon>Insecta</taxon>
        <taxon>Pterygota</taxon>
        <taxon>Neoptera</taxon>
        <taxon>Endopterygota</taxon>
        <taxon>Coleoptera</taxon>
        <taxon>Polyphaga</taxon>
        <taxon>Elateriformia</taxon>
        <taxon>Elateroidea</taxon>
        <taxon>Lampyridae</taxon>
        <taxon>Lampyrinae</taxon>
        <taxon>Pyrocoelia</taxon>
    </lineage>
</organism>
<protein>
    <submittedName>
        <fullName evidence="3">Uncharacterized protein</fullName>
    </submittedName>
</protein>
<feature type="compositionally biased region" description="Basic and acidic residues" evidence="1">
    <location>
        <begin position="110"/>
        <end position="124"/>
    </location>
</feature>
<comment type="caution">
    <text evidence="3">The sequence shown here is derived from an EMBL/GenBank/DDBJ whole genome shotgun (WGS) entry which is preliminary data.</text>
</comment>
<sequence>MYYFIPLVLVIVVSGQRPSYLAGHTSYPGLAYRFRTRESSSSSSFGNGLGEERDTTRNIPIDARGEKELVDRLNSWPQKNRPFWLVNSKAIEAARNRPVGQNGNNQQVDVPRRFSERKEVRDQHGFNPEYDYDDY</sequence>
<evidence type="ECO:0000256" key="1">
    <source>
        <dbReference type="SAM" id="MobiDB-lite"/>
    </source>
</evidence>
<gene>
    <name evidence="3" type="ORF">RI129_004239</name>
</gene>
<dbReference type="Proteomes" id="UP001329430">
    <property type="component" value="Chromosome 3"/>
</dbReference>
<evidence type="ECO:0000313" key="3">
    <source>
        <dbReference type="EMBL" id="KAK5645775.1"/>
    </source>
</evidence>
<feature type="chain" id="PRO_5042894716" evidence="2">
    <location>
        <begin position="16"/>
        <end position="135"/>
    </location>
</feature>
<keyword evidence="4" id="KW-1185">Reference proteome</keyword>
<name>A0AAN7VBY1_9COLE</name>
<feature type="region of interest" description="Disordered" evidence="1">
    <location>
        <begin position="37"/>
        <end position="63"/>
    </location>
</feature>
<feature type="signal peptide" evidence="2">
    <location>
        <begin position="1"/>
        <end position="15"/>
    </location>
</feature>
<feature type="compositionally biased region" description="Polar residues" evidence="1">
    <location>
        <begin position="99"/>
        <end position="108"/>
    </location>
</feature>
<accession>A0AAN7VBY1</accession>
<reference evidence="3 4" key="1">
    <citation type="journal article" date="2024" name="Insects">
        <title>An Improved Chromosome-Level Genome Assembly of the Firefly Pyrocoelia pectoralis.</title>
        <authorList>
            <person name="Fu X."/>
            <person name="Meyer-Rochow V.B."/>
            <person name="Ballantyne L."/>
            <person name="Zhu X."/>
        </authorList>
    </citation>
    <scope>NUCLEOTIDE SEQUENCE [LARGE SCALE GENOMIC DNA]</scope>
    <source>
        <strain evidence="3">XCY_ONT2</strain>
    </source>
</reference>
<evidence type="ECO:0000256" key="2">
    <source>
        <dbReference type="SAM" id="SignalP"/>
    </source>
</evidence>
<dbReference type="EMBL" id="JAVRBK010000003">
    <property type="protein sequence ID" value="KAK5645775.1"/>
    <property type="molecule type" value="Genomic_DNA"/>
</dbReference>
<keyword evidence="2" id="KW-0732">Signal</keyword>
<proteinExistence type="predicted"/>
<feature type="region of interest" description="Disordered" evidence="1">
    <location>
        <begin position="95"/>
        <end position="135"/>
    </location>
</feature>
<evidence type="ECO:0000313" key="4">
    <source>
        <dbReference type="Proteomes" id="UP001329430"/>
    </source>
</evidence>
<dbReference type="AlphaFoldDB" id="A0AAN7VBY1"/>